<dbReference type="Proteomes" id="UP000644756">
    <property type="component" value="Unassembled WGS sequence"/>
</dbReference>
<dbReference type="RefSeq" id="WP_188530658.1">
    <property type="nucleotide sequence ID" value="NZ_BMGR01000005.1"/>
</dbReference>
<dbReference type="Gene3D" id="1.20.120.1220">
    <property type="match status" value="1"/>
</dbReference>
<keyword evidence="2" id="KW-0472">Membrane</keyword>
<keyword evidence="5" id="KW-1185">Reference proteome</keyword>
<dbReference type="Pfam" id="PF01478">
    <property type="entry name" value="Peptidase_A24"/>
    <property type="match status" value="1"/>
</dbReference>
<evidence type="ECO:0000256" key="2">
    <source>
        <dbReference type="SAM" id="Phobius"/>
    </source>
</evidence>
<keyword evidence="2" id="KW-1133">Transmembrane helix</keyword>
<feature type="transmembrane region" description="Helical" evidence="2">
    <location>
        <begin position="24"/>
        <end position="41"/>
    </location>
</feature>
<comment type="caution">
    <text evidence="4">The sequence shown here is derived from an EMBL/GenBank/DDBJ whole genome shotgun (WGS) entry which is preliminary data.</text>
</comment>
<evidence type="ECO:0000259" key="3">
    <source>
        <dbReference type="Pfam" id="PF01478"/>
    </source>
</evidence>
<reference evidence="4" key="1">
    <citation type="journal article" date="2014" name="Int. J. Syst. Evol. Microbiol.">
        <title>Complete genome sequence of Corynebacterium casei LMG S-19264T (=DSM 44701T), isolated from a smear-ripened cheese.</title>
        <authorList>
            <consortium name="US DOE Joint Genome Institute (JGI-PGF)"/>
            <person name="Walter F."/>
            <person name="Albersmeier A."/>
            <person name="Kalinowski J."/>
            <person name="Ruckert C."/>
        </authorList>
    </citation>
    <scope>NUCLEOTIDE SEQUENCE</scope>
    <source>
        <strain evidence="4">CGMCC 1.12987</strain>
    </source>
</reference>
<dbReference type="GO" id="GO:0005886">
    <property type="term" value="C:plasma membrane"/>
    <property type="evidence" value="ECO:0007669"/>
    <property type="project" value="TreeGrafter"/>
</dbReference>
<accession>A0A917FQW3</accession>
<reference evidence="4" key="2">
    <citation type="submission" date="2020-09" db="EMBL/GenBank/DDBJ databases">
        <authorList>
            <person name="Sun Q."/>
            <person name="Zhou Y."/>
        </authorList>
    </citation>
    <scope>NUCLEOTIDE SEQUENCE</scope>
    <source>
        <strain evidence="4">CGMCC 1.12987</strain>
    </source>
</reference>
<dbReference type="GO" id="GO:0004190">
    <property type="term" value="F:aspartic-type endopeptidase activity"/>
    <property type="evidence" value="ECO:0007669"/>
    <property type="project" value="InterPro"/>
</dbReference>
<dbReference type="InterPro" id="IPR000045">
    <property type="entry name" value="Prepilin_IV_endopep_pep"/>
</dbReference>
<dbReference type="AlphaFoldDB" id="A0A917FQW3"/>
<sequence>MWPNVILIGVLMVCVVTDLRERKIYNAIVFPSLLTAWFGHWTTGGWSALSMSLTGFLTGFCILLIPYLLGGIGAGDVKLLALVGALKGALFVLATSFYMALIGAAMALFILIVRKRSRSALHACVMYLYGLKYGLKFPFYGLKGSVTATCPYGIAIAGGGMMVLLGKGWGIG</sequence>
<keyword evidence="2" id="KW-0812">Transmembrane</keyword>
<dbReference type="PANTHER" id="PTHR30487:SF0">
    <property type="entry name" value="PREPILIN LEADER PEPTIDASE_N-METHYLTRANSFERASE-RELATED"/>
    <property type="match status" value="1"/>
</dbReference>
<feature type="domain" description="Prepilin type IV endopeptidase peptidase" evidence="3">
    <location>
        <begin position="6"/>
        <end position="108"/>
    </location>
</feature>
<dbReference type="GO" id="GO:0006465">
    <property type="term" value="P:signal peptide processing"/>
    <property type="evidence" value="ECO:0007669"/>
    <property type="project" value="TreeGrafter"/>
</dbReference>
<feature type="transmembrane region" description="Helical" evidence="2">
    <location>
        <begin position="146"/>
        <end position="166"/>
    </location>
</feature>
<comment type="similarity">
    <text evidence="1">Belongs to the peptidase A24 family.</text>
</comment>
<dbReference type="EMBL" id="BMGR01000005">
    <property type="protein sequence ID" value="GGG00584.1"/>
    <property type="molecule type" value="Genomic_DNA"/>
</dbReference>
<feature type="transmembrane region" description="Helical" evidence="2">
    <location>
        <begin position="120"/>
        <end position="140"/>
    </location>
</feature>
<gene>
    <name evidence="4" type="ORF">GCM10010916_17170</name>
</gene>
<evidence type="ECO:0000313" key="5">
    <source>
        <dbReference type="Proteomes" id="UP000644756"/>
    </source>
</evidence>
<feature type="transmembrane region" description="Helical" evidence="2">
    <location>
        <begin position="89"/>
        <end position="113"/>
    </location>
</feature>
<evidence type="ECO:0000256" key="1">
    <source>
        <dbReference type="ARBA" id="ARBA00005801"/>
    </source>
</evidence>
<feature type="transmembrane region" description="Helical" evidence="2">
    <location>
        <begin position="48"/>
        <end position="69"/>
    </location>
</feature>
<proteinExistence type="inferred from homology"/>
<dbReference type="InterPro" id="IPR050882">
    <property type="entry name" value="Prepilin_peptidase/N-MTase"/>
</dbReference>
<evidence type="ECO:0000313" key="4">
    <source>
        <dbReference type="EMBL" id="GGG00584.1"/>
    </source>
</evidence>
<dbReference type="PANTHER" id="PTHR30487">
    <property type="entry name" value="TYPE 4 PREPILIN-LIKE PROTEINS LEADER PEPTIDE-PROCESSING ENZYME"/>
    <property type="match status" value="1"/>
</dbReference>
<name>A0A917FQW3_9BACL</name>
<protein>
    <recommendedName>
        <fullName evidence="3">Prepilin type IV endopeptidase peptidase domain-containing protein</fullName>
    </recommendedName>
</protein>
<organism evidence="4 5">
    <name type="scientific">Paenibacillus abyssi</name>
    <dbReference type="NCBI Taxonomy" id="1340531"/>
    <lineage>
        <taxon>Bacteria</taxon>
        <taxon>Bacillati</taxon>
        <taxon>Bacillota</taxon>
        <taxon>Bacilli</taxon>
        <taxon>Bacillales</taxon>
        <taxon>Paenibacillaceae</taxon>
        <taxon>Paenibacillus</taxon>
    </lineage>
</organism>